<organism evidence="1 2">
    <name type="scientific">Halobacillus campisalis</name>
    <dbReference type="NCBI Taxonomy" id="435909"/>
    <lineage>
        <taxon>Bacteria</taxon>
        <taxon>Bacillati</taxon>
        <taxon>Bacillota</taxon>
        <taxon>Bacilli</taxon>
        <taxon>Bacillales</taxon>
        <taxon>Bacillaceae</taxon>
        <taxon>Halobacillus</taxon>
    </lineage>
</organism>
<gene>
    <name evidence="1" type="ORF">ACFQMN_18555</name>
</gene>
<reference evidence="2" key="1">
    <citation type="journal article" date="2019" name="Int. J. Syst. Evol. Microbiol.">
        <title>The Global Catalogue of Microorganisms (GCM) 10K type strain sequencing project: providing services to taxonomists for standard genome sequencing and annotation.</title>
        <authorList>
            <consortium name="The Broad Institute Genomics Platform"/>
            <consortium name="The Broad Institute Genome Sequencing Center for Infectious Disease"/>
            <person name="Wu L."/>
            <person name="Ma J."/>
        </authorList>
    </citation>
    <scope>NUCLEOTIDE SEQUENCE [LARGE SCALE GENOMIC DNA]</scope>
    <source>
        <strain evidence="2">CCUG 73951</strain>
    </source>
</reference>
<comment type="caution">
    <text evidence="1">The sequence shown here is derived from an EMBL/GenBank/DDBJ whole genome shotgun (WGS) entry which is preliminary data.</text>
</comment>
<evidence type="ECO:0000313" key="1">
    <source>
        <dbReference type="EMBL" id="MFC7322872.1"/>
    </source>
</evidence>
<dbReference type="RefSeq" id="WP_289215228.1">
    <property type="nucleotide sequence ID" value="NZ_JAPVRC010000002.1"/>
</dbReference>
<keyword evidence="2" id="KW-1185">Reference proteome</keyword>
<dbReference type="Proteomes" id="UP001596494">
    <property type="component" value="Unassembled WGS sequence"/>
</dbReference>
<dbReference type="EMBL" id="JBHTBY010000017">
    <property type="protein sequence ID" value="MFC7322872.1"/>
    <property type="molecule type" value="Genomic_DNA"/>
</dbReference>
<protein>
    <submittedName>
        <fullName evidence="1">DUF5694 domain-containing protein</fullName>
    </submittedName>
</protein>
<sequence length="233" mass="27012">MQKPSILLIGTVHLAMDPDIVNHQKDQIKKVVDSLQTYEPTKIAVEKPFLIEEELDRKYNEFKDGKLLPSYDEVEQIAFPLAAHFEHQNVYPVDEVVDMSNPSLNQVFQWAKEHQPELFQEIAGVQTQLKRIEDHSTFIKSLQTINDASYIEEMQRVYMKLTRVGDRQHQVGVKWLKQWHERDLAIAANISRMAGPGDRIVVLVGGDHLHLLRRFLNDSGDFNIESQLEYLPK</sequence>
<name>A0ABW2KAM5_9BACI</name>
<evidence type="ECO:0000313" key="2">
    <source>
        <dbReference type="Proteomes" id="UP001596494"/>
    </source>
</evidence>
<dbReference type="InterPro" id="IPR043749">
    <property type="entry name" value="DUF5694"/>
</dbReference>
<accession>A0ABW2KAM5</accession>
<proteinExistence type="predicted"/>
<dbReference type="Pfam" id="PF18950">
    <property type="entry name" value="DUF5694"/>
    <property type="match status" value="1"/>
</dbReference>